<gene>
    <name evidence="2" type="ORF">ACFQV2_39575</name>
</gene>
<name>A0ABW2TX97_9PSEU</name>
<sequence>MRALTLGTALAALLAGVALPAAAETEPVYRAGRYAAVTPVRLHDTRASSAIGPGGTVRIALGDKVPSDATAVVLTITVPSATATTQLTAYAAGAGRAGGTVQVRSGETRAAQLTVGIGGTAAVEVHNSAGQTHVIADLVGYYRAGGGAGFRGVTPVRASSQRGIPAKTTRTVDLSGHVPEGAVAAVLSITADAGSATHLTVWQSGVTRPGIGGLPLAAGEARTHLIAVALGTGRSISLYHYSGTVNAAVDLLGYYTPTGGAAYQARTPVREYDSRADYPSGLPGLPIPPNSRVSFSVSDSVPADATGVVLGVIGFSASETTALTLWADARSPRPEVTSVSVPSGKTVAGGVALGMRATDLVTVYNSAGRIHVAADLLGYFLAAEA</sequence>
<protein>
    <submittedName>
        <fullName evidence="2">Uncharacterized protein</fullName>
    </submittedName>
</protein>
<evidence type="ECO:0000256" key="1">
    <source>
        <dbReference type="SAM" id="SignalP"/>
    </source>
</evidence>
<keyword evidence="3" id="KW-1185">Reference proteome</keyword>
<reference evidence="3" key="1">
    <citation type="journal article" date="2019" name="Int. J. Syst. Evol. Microbiol.">
        <title>The Global Catalogue of Microorganisms (GCM) 10K type strain sequencing project: providing services to taxonomists for standard genome sequencing and annotation.</title>
        <authorList>
            <consortium name="The Broad Institute Genomics Platform"/>
            <consortium name="The Broad Institute Genome Sequencing Center for Infectious Disease"/>
            <person name="Wu L."/>
            <person name="Ma J."/>
        </authorList>
    </citation>
    <scope>NUCLEOTIDE SEQUENCE [LARGE SCALE GENOMIC DNA]</scope>
    <source>
        <strain evidence="3">JCM 17695</strain>
    </source>
</reference>
<keyword evidence="1" id="KW-0732">Signal</keyword>
<proteinExistence type="predicted"/>
<dbReference type="EMBL" id="JBHTEY010000004">
    <property type="protein sequence ID" value="MFC7618537.1"/>
    <property type="molecule type" value="Genomic_DNA"/>
</dbReference>
<dbReference type="Proteomes" id="UP001596512">
    <property type="component" value="Unassembled WGS sequence"/>
</dbReference>
<evidence type="ECO:0000313" key="3">
    <source>
        <dbReference type="Proteomes" id="UP001596512"/>
    </source>
</evidence>
<organism evidence="2 3">
    <name type="scientific">Actinokineospora soli</name>
    <dbReference type="NCBI Taxonomy" id="1048753"/>
    <lineage>
        <taxon>Bacteria</taxon>
        <taxon>Bacillati</taxon>
        <taxon>Actinomycetota</taxon>
        <taxon>Actinomycetes</taxon>
        <taxon>Pseudonocardiales</taxon>
        <taxon>Pseudonocardiaceae</taxon>
        <taxon>Actinokineospora</taxon>
    </lineage>
</organism>
<feature type="chain" id="PRO_5045732501" evidence="1">
    <location>
        <begin position="24"/>
        <end position="385"/>
    </location>
</feature>
<accession>A0ABW2TX97</accession>
<evidence type="ECO:0000313" key="2">
    <source>
        <dbReference type="EMBL" id="MFC7618537.1"/>
    </source>
</evidence>
<comment type="caution">
    <text evidence="2">The sequence shown here is derived from an EMBL/GenBank/DDBJ whole genome shotgun (WGS) entry which is preliminary data.</text>
</comment>
<feature type="signal peptide" evidence="1">
    <location>
        <begin position="1"/>
        <end position="23"/>
    </location>
</feature>